<feature type="non-terminal residue" evidence="2">
    <location>
        <position position="1"/>
    </location>
</feature>
<sequence length="252" mass="26468">PAPGPDAALGMGGLGAETAASGIGGPSDTAALGMDAIAAKTGGAGESVSGAGGAASGKGGARPRRKRMVFVAVGAVVASLLATAATAFDGYQFYESVTTRGLYPKQVTVPAGGSYEVYKTEFKAAVAPTDPPKDNKHGPEVTWLAIDIRKKVLDEDSATMVAEPTDLELTDRAGRTWVVELIPGDRPTDRLVVGQEYRIQGVAVVPTEVKDEVELSFRPSSYRSDTPIDDLFKKDSEAVRIDNLVELTFRRR</sequence>
<protein>
    <submittedName>
        <fullName evidence="2">Uncharacterized protein</fullName>
    </submittedName>
</protein>
<keyword evidence="1" id="KW-0812">Transmembrane</keyword>
<reference evidence="2 3" key="1">
    <citation type="submission" date="2022-11" db="EMBL/GenBank/DDBJ databases">
        <title>Nonomuraea corallina sp. nov., a new species of the genus Nonomuraea isolated from sea side sediment in Thai sea.</title>
        <authorList>
            <person name="Ngamcharungchit C."/>
            <person name="Matsumoto A."/>
            <person name="Suriyachadkun C."/>
            <person name="Panbangred W."/>
            <person name="Inahashi Y."/>
            <person name="Intra B."/>
        </authorList>
    </citation>
    <scope>NUCLEOTIDE SEQUENCE [LARGE SCALE GENOMIC DNA]</scope>
    <source>
        <strain evidence="2 3">DSM 43553</strain>
    </source>
</reference>
<keyword evidence="3" id="KW-1185">Reference proteome</keyword>
<dbReference type="EMBL" id="JAPNUD010000006">
    <property type="protein sequence ID" value="MDA0639791.1"/>
    <property type="molecule type" value="Genomic_DNA"/>
</dbReference>
<keyword evidence="1" id="KW-0472">Membrane</keyword>
<proteinExistence type="predicted"/>
<evidence type="ECO:0000313" key="2">
    <source>
        <dbReference type="EMBL" id="MDA0639791.1"/>
    </source>
</evidence>
<accession>A0ABT4SSF7</accession>
<organism evidence="2 3">
    <name type="scientific">Nonomuraea ferruginea</name>
    <dbReference type="NCBI Taxonomy" id="46174"/>
    <lineage>
        <taxon>Bacteria</taxon>
        <taxon>Bacillati</taxon>
        <taxon>Actinomycetota</taxon>
        <taxon>Actinomycetes</taxon>
        <taxon>Streptosporangiales</taxon>
        <taxon>Streptosporangiaceae</taxon>
        <taxon>Nonomuraea</taxon>
    </lineage>
</organism>
<comment type="caution">
    <text evidence="2">The sequence shown here is derived from an EMBL/GenBank/DDBJ whole genome shotgun (WGS) entry which is preliminary data.</text>
</comment>
<evidence type="ECO:0000256" key="1">
    <source>
        <dbReference type="SAM" id="Phobius"/>
    </source>
</evidence>
<evidence type="ECO:0000313" key="3">
    <source>
        <dbReference type="Proteomes" id="UP001212498"/>
    </source>
</evidence>
<feature type="transmembrane region" description="Helical" evidence="1">
    <location>
        <begin position="68"/>
        <end position="88"/>
    </location>
</feature>
<gene>
    <name evidence="2" type="ORF">OUY24_04070</name>
</gene>
<dbReference type="Proteomes" id="UP001212498">
    <property type="component" value="Unassembled WGS sequence"/>
</dbReference>
<keyword evidence="1" id="KW-1133">Transmembrane helix</keyword>
<name>A0ABT4SSF7_9ACTN</name>